<evidence type="ECO:0000313" key="1">
    <source>
        <dbReference type="EMBL" id="KFD19997.1"/>
    </source>
</evidence>
<proteinExistence type="predicted"/>
<gene>
    <name evidence="1" type="ORF">GTPT_1444</name>
</gene>
<sequence length="160" mass="18267">MAKLKDCQFIKITIDGKDIAGSSEEQTYKGWMEGYSPAGLTTYSGPDGTYFESCNASIQVTKETSSLYEQYLKRGYKKIAITIVHRGSDQFDKDYEIQRTVYNDCKFSSLSFDMREKLFMNLSFTYEGMVEVTFNVPDVKETGLDKIGPIKYDIPEKSLK</sequence>
<accession>A0A085JHQ1</accession>
<protein>
    <submittedName>
        <fullName evidence="1">Uncharacterized protein</fullName>
    </submittedName>
</protein>
<dbReference type="Proteomes" id="UP000028602">
    <property type="component" value="Unassembled WGS sequence"/>
</dbReference>
<comment type="caution">
    <text evidence="1">The sequence shown here is derived from an EMBL/GenBank/DDBJ whole genome shotgun (WGS) entry which is preliminary data.</text>
</comment>
<keyword evidence="2" id="KW-1185">Reference proteome</keyword>
<dbReference type="AlphaFoldDB" id="A0A085JHQ1"/>
<name>A0A085JHQ1_9GAMM</name>
<organism evidence="1 2">
    <name type="scientific">Tatumella ptyseos ATCC 33301</name>
    <dbReference type="NCBI Taxonomy" id="1005995"/>
    <lineage>
        <taxon>Bacteria</taxon>
        <taxon>Pseudomonadati</taxon>
        <taxon>Pseudomonadota</taxon>
        <taxon>Gammaproteobacteria</taxon>
        <taxon>Enterobacterales</taxon>
        <taxon>Erwiniaceae</taxon>
        <taxon>Tatumella</taxon>
    </lineage>
</organism>
<dbReference type="OrthoDB" id="6504776at2"/>
<evidence type="ECO:0000313" key="2">
    <source>
        <dbReference type="Proteomes" id="UP000028602"/>
    </source>
</evidence>
<dbReference type="EMBL" id="JMPR01000027">
    <property type="protein sequence ID" value="KFD19997.1"/>
    <property type="molecule type" value="Genomic_DNA"/>
</dbReference>
<reference evidence="1 2" key="1">
    <citation type="submission" date="2014-05" db="EMBL/GenBank/DDBJ databases">
        <title>ATOL: Assembling a taxonomically balanced genome-scale reconstruction of the evolutionary history of the Enterobacteriaceae.</title>
        <authorList>
            <person name="Plunkett G.III."/>
            <person name="Neeno-Eckwall E.C."/>
            <person name="Glasner J.D."/>
            <person name="Perna N.T."/>
        </authorList>
    </citation>
    <scope>NUCLEOTIDE SEQUENCE [LARGE SCALE GENOMIC DNA]</scope>
    <source>
        <strain evidence="1 2">ATCC 33301</strain>
    </source>
</reference>
<dbReference type="RefSeq" id="WP_029990865.1">
    <property type="nucleotide sequence ID" value="NZ_ATMJ01000036.1"/>
</dbReference>